<dbReference type="EMBL" id="ABXX02000003">
    <property type="protein sequence ID" value="EEG70611.1"/>
    <property type="molecule type" value="Genomic_DNA"/>
</dbReference>
<protein>
    <submittedName>
        <fullName evidence="1">Uncharacterized protein</fullName>
    </submittedName>
</protein>
<gene>
    <name evidence="1" type="ORF">BIFPSEUDO_03632</name>
</gene>
<comment type="caution">
    <text evidence="1">The sequence shown here is derived from an EMBL/GenBank/DDBJ whole genome shotgun (WGS) entry which is preliminary data.</text>
</comment>
<evidence type="ECO:0000313" key="2">
    <source>
        <dbReference type="Proteomes" id="UP000003875"/>
    </source>
</evidence>
<reference evidence="1 2" key="2">
    <citation type="submission" date="2009-02" db="EMBL/GenBank/DDBJ databases">
        <authorList>
            <person name="Fulton L."/>
            <person name="Clifton S."/>
            <person name="Fulton B."/>
            <person name="Xu J."/>
            <person name="Minx P."/>
            <person name="Pepin K.H."/>
            <person name="Johnson M."/>
            <person name="Bhonagiri V."/>
            <person name="Nash W.E."/>
            <person name="Mardis E.R."/>
            <person name="Wilson R.K."/>
        </authorList>
    </citation>
    <scope>NUCLEOTIDE SEQUENCE [LARGE SCALE GENOMIC DNA]</scope>
    <source>
        <strain evidence="1 2">DSM 20438</strain>
    </source>
</reference>
<sequence>MDYLFGFVPQQASSPLAENIALGAKFRAKPLCWWETLAESDLASFVIFALCEGSVPATNEAISPGTPALRN</sequence>
<proteinExistence type="predicted"/>
<accession>C0BTB0</accession>
<dbReference type="AlphaFoldDB" id="C0BTB0"/>
<reference evidence="1 2" key="1">
    <citation type="submission" date="2009-02" db="EMBL/GenBank/DDBJ databases">
        <title>Draft genome sequence of Bifidobacterium pseudocatenulatum (DSM 20438).</title>
        <authorList>
            <person name="Sudarsanam P."/>
            <person name="Ley R."/>
            <person name="Guruge J."/>
            <person name="Turnbaugh P.J."/>
            <person name="Mahowald M."/>
            <person name="Liep D."/>
            <person name="Gordon J."/>
        </authorList>
    </citation>
    <scope>NUCLEOTIDE SEQUENCE [LARGE SCALE GENOMIC DNA]</scope>
    <source>
        <strain evidence="1 2">DSM 20438</strain>
    </source>
</reference>
<evidence type="ECO:0000313" key="1">
    <source>
        <dbReference type="EMBL" id="EEG70611.1"/>
    </source>
</evidence>
<dbReference type="Proteomes" id="UP000003875">
    <property type="component" value="Unassembled WGS sequence"/>
</dbReference>
<organism evidence="1 2">
    <name type="scientific">Bifidobacterium pseudocatenulatum DSM 20438 = JCM 1200 = LMG 10505</name>
    <dbReference type="NCBI Taxonomy" id="547043"/>
    <lineage>
        <taxon>Bacteria</taxon>
        <taxon>Bacillati</taxon>
        <taxon>Actinomycetota</taxon>
        <taxon>Actinomycetes</taxon>
        <taxon>Bifidobacteriales</taxon>
        <taxon>Bifidobacteriaceae</taxon>
        <taxon>Bifidobacterium</taxon>
    </lineage>
</organism>
<name>C0BTB0_BIFPS</name>